<evidence type="ECO:0000256" key="2">
    <source>
        <dbReference type="ARBA" id="ARBA00022723"/>
    </source>
</evidence>
<feature type="domain" description="C2H2-type" evidence="11">
    <location>
        <begin position="244"/>
        <end position="267"/>
    </location>
</feature>
<gene>
    <name evidence="12" type="ORF">Celaphus_00008080</name>
</gene>
<dbReference type="FunFam" id="3.30.160.60:FF:000942">
    <property type="entry name" value="Snail zinc finger protein"/>
    <property type="match status" value="1"/>
</dbReference>
<evidence type="ECO:0000256" key="4">
    <source>
        <dbReference type="ARBA" id="ARBA00022771"/>
    </source>
</evidence>
<dbReference type="PROSITE" id="PS00028">
    <property type="entry name" value="ZINC_FINGER_C2H2_1"/>
    <property type="match status" value="3"/>
</dbReference>
<dbReference type="Pfam" id="PF13912">
    <property type="entry name" value="zf-C2H2_6"/>
    <property type="match status" value="1"/>
</dbReference>
<sequence length="354" mass="37688">PRGASPASPQRTCSGRGLWRRRVSIGAGVTKGRDLCGPRPPATGVLKGVGGPSPLTAQLHGVAGGGLCDPGAIRREPPPHPALPPAASATMPRSFLVRKSAGSRRRPNYSELHDSSPELTFQQPYDQAHLLAAIPPPEVLNPTASLPTLIWDSLLAPQAQPIGWASLLPQEIPKAGELTSLSDEDSGKGSQPPSPPSPAPSSFSSTSASSLEAEGYAAFPGLGQLPKQLTGLSVAKDPQSRKAFNCKYCNKEYLSLGALKMHIRSHTLPCVCSTCGKAFSRPWLLQGHVRTHTGEKPFSCPHCSRAFADRSNLRAHLQTHSDVKKYQCKTCSRTFSRMSLLHKHQESGCSGGPR</sequence>
<feature type="region of interest" description="Disordered" evidence="10">
    <location>
        <begin position="29"/>
        <end position="93"/>
    </location>
</feature>
<keyword evidence="13" id="KW-1185">Reference proteome</keyword>
<feature type="domain" description="C2H2-type" evidence="11">
    <location>
        <begin position="270"/>
        <end position="297"/>
    </location>
</feature>
<keyword evidence="4 9" id="KW-0863">Zinc-finger</keyword>
<dbReference type="FunFam" id="3.30.160.60:FF:000085">
    <property type="entry name" value="Snail zinc finger protein"/>
    <property type="match status" value="1"/>
</dbReference>
<evidence type="ECO:0000256" key="8">
    <source>
        <dbReference type="ARBA" id="ARBA00037948"/>
    </source>
</evidence>
<dbReference type="SMART" id="SM00355">
    <property type="entry name" value="ZnF_C2H2"/>
    <property type="match status" value="4"/>
</dbReference>
<feature type="region of interest" description="Disordered" evidence="10">
    <location>
        <begin position="179"/>
        <end position="207"/>
    </location>
</feature>
<evidence type="ECO:0000259" key="11">
    <source>
        <dbReference type="PROSITE" id="PS50157"/>
    </source>
</evidence>
<dbReference type="PANTHER" id="PTHR24388">
    <property type="entry name" value="ZINC FINGER PROTEIN"/>
    <property type="match status" value="1"/>
</dbReference>
<dbReference type="PROSITE" id="PS50157">
    <property type="entry name" value="ZINC_FINGER_C2H2_2"/>
    <property type="match status" value="4"/>
</dbReference>
<reference evidence="12 13" key="1">
    <citation type="journal article" date="2018" name="Mol. Genet. Genomics">
        <title>The red deer Cervus elaphus genome CerEla1.0: sequencing, annotating, genes, and chromosomes.</title>
        <authorList>
            <person name="Bana N.A."/>
            <person name="Nyiri A."/>
            <person name="Nagy J."/>
            <person name="Frank K."/>
            <person name="Nagy T."/>
            <person name="Steger V."/>
            <person name="Schiller M."/>
            <person name="Lakatos P."/>
            <person name="Sugar L."/>
            <person name="Horn P."/>
            <person name="Barta E."/>
            <person name="Orosz L."/>
        </authorList>
    </citation>
    <scope>NUCLEOTIDE SEQUENCE [LARGE SCALE GENOMIC DNA]</scope>
    <source>
        <strain evidence="12">Hungarian</strain>
    </source>
</reference>
<dbReference type="GO" id="GO:0001227">
    <property type="term" value="F:DNA-binding transcription repressor activity, RNA polymerase II-specific"/>
    <property type="evidence" value="ECO:0007669"/>
    <property type="project" value="TreeGrafter"/>
</dbReference>
<dbReference type="GO" id="GO:0000978">
    <property type="term" value="F:RNA polymerase II cis-regulatory region sequence-specific DNA binding"/>
    <property type="evidence" value="ECO:0007669"/>
    <property type="project" value="TreeGrafter"/>
</dbReference>
<evidence type="ECO:0000256" key="7">
    <source>
        <dbReference type="ARBA" id="ARBA00023242"/>
    </source>
</evidence>
<evidence type="ECO:0000256" key="3">
    <source>
        <dbReference type="ARBA" id="ARBA00022737"/>
    </source>
</evidence>
<feature type="non-terminal residue" evidence="12">
    <location>
        <position position="1"/>
    </location>
</feature>
<protein>
    <submittedName>
        <fullName evidence="12">SNAI1</fullName>
    </submittedName>
</protein>
<dbReference type="Proteomes" id="UP000242450">
    <property type="component" value="Chromosome 23"/>
</dbReference>
<dbReference type="EMBL" id="MKHE01000023">
    <property type="protein sequence ID" value="OWK03053.1"/>
    <property type="molecule type" value="Genomic_DNA"/>
</dbReference>
<evidence type="ECO:0000256" key="5">
    <source>
        <dbReference type="ARBA" id="ARBA00022833"/>
    </source>
</evidence>
<dbReference type="GO" id="GO:0005634">
    <property type="term" value="C:nucleus"/>
    <property type="evidence" value="ECO:0007669"/>
    <property type="project" value="UniProtKB-SubCell"/>
</dbReference>
<organism evidence="12 13">
    <name type="scientific">Cervus elaphus hippelaphus</name>
    <name type="common">European red deer</name>
    <dbReference type="NCBI Taxonomy" id="46360"/>
    <lineage>
        <taxon>Eukaryota</taxon>
        <taxon>Metazoa</taxon>
        <taxon>Chordata</taxon>
        <taxon>Craniata</taxon>
        <taxon>Vertebrata</taxon>
        <taxon>Euteleostomi</taxon>
        <taxon>Mammalia</taxon>
        <taxon>Eutheria</taxon>
        <taxon>Laurasiatheria</taxon>
        <taxon>Artiodactyla</taxon>
        <taxon>Ruminantia</taxon>
        <taxon>Pecora</taxon>
        <taxon>Cervidae</taxon>
        <taxon>Cervinae</taxon>
        <taxon>Cervus</taxon>
    </lineage>
</organism>
<evidence type="ECO:0000256" key="10">
    <source>
        <dbReference type="SAM" id="MobiDB-lite"/>
    </source>
</evidence>
<comment type="subcellular location">
    <subcellularLocation>
        <location evidence="1">Nucleus</location>
    </subcellularLocation>
</comment>
<dbReference type="GO" id="GO:0008270">
    <property type="term" value="F:zinc ion binding"/>
    <property type="evidence" value="ECO:0007669"/>
    <property type="project" value="UniProtKB-KW"/>
</dbReference>
<keyword evidence="2" id="KW-0479">Metal-binding</keyword>
<dbReference type="PANTHER" id="PTHR24388:SF37">
    <property type="entry name" value="ZINC FINGER PROTEIN SNAI1"/>
    <property type="match status" value="1"/>
</dbReference>
<name>A0A212CAN8_CEREH</name>
<comment type="similarity">
    <text evidence="8">Belongs to the snail C2H2-type zinc-finger protein family.</text>
</comment>
<dbReference type="FunFam" id="3.30.160.60:FF:000207">
    <property type="entry name" value="zinc finger protein SNAI2"/>
    <property type="match status" value="1"/>
</dbReference>
<dbReference type="Pfam" id="PF00096">
    <property type="entry name" value="zf-C2H2"/>
    <property type="match status" value="3"/>
</dbReference>
<dbReference type="SUPFAM" id="SSF57667">
    <property type="entry name" value="beta-beta-alpha zinc fingers"/>
    <property type="match status" value="3"/>
</dbReference>
<evidence type="ECO:0000256" key="9">
    <source>
        <dbReference type="PROSITE-ProRule" id="PRU00042"/>
    </source>
</evidence>
<dbReference type="AlphaFoldDB" id="A0A212CAN8"/>
<feature type="domain" description="C2H2-type" evidence="11">
    <location>
        <begin position="326"/>
        <end position="354"/>
    </location>
</feature>
<proteinExistence type="inferred from homology"/>
<keyword evidence="5" id="KW-0862">Zinc</keyword>
<keyword evidence="3" id="KW-0677">Repeat</keyword>
<keyword evidence="6" id="KW-0238">DNA-binding</keyword>
<dbReference type="InterPro" id="IPR050527">
    <property type="entry name" value="Snail/Krueppel_Znf"/>
</dbReference>
<dbReference type="InterPro" id="IPR013087">
    <property type="entry name" value="Znf_C2H2_type"/>
</dbReference>
<evidence type="ECO:0000256" key="6">
    <source>
        <dbReference type="ARBA" id="ARBA00023125"/>
    </source>
</evidence>
<dbReference type="OrthoDB" id="5428132at2759"/>
<evidence type="ECO:0000256" key="1">
    <source>
        <dbReference type="ARBA" id="ARBA00004123"/>
    </source>
</evidence>
<evidence type="ECO:0000313" key="13">
    <source>
        <dbReference type="Proteomes" id="UP000242450"/>
    </source>
</evidence>
<accession>A0A212CAN8</accession>
<keyword evidence="7" id="KW-0539">Nucleus</keyword>
<feature type="domain" description="C2H2-type" evidence="11">
    <location>
        <begin position="298"/>
        <end position="325"/>
    </location>
</feature>
<comment type="caution">
    <text evidence="12">The sequence shown here is derived from an EMBL/GenBank/DDBJ whole genome shotgun (WGS) entry which is preliminary data.</text>
</comment>
<dbReference type="Gene3D" id="3.30.160.60">
    <property type="entry name" value="Classic Zinc Finger"/>
    <property type="match status" value="4"/>
</dbReference>
<evidence type="ECO:0000313" key="12">
    <source>
        <dbReference type="EMBL" id="OWK03053.1"/>
    </source>
</evidence>
<dbReference type="InterPro" id="IPR036236">
    <property type="entry name" value="Znf_C2H2_sf"/>
</dbReference>